<organism evidence="2 3">
    <name type="scientific">Fimbriiglobus ruber</name>
    <dbReference type="NCBI Taxonomy" id="1908690"/>
    <lineage>
        <taxon>Bacteria</taxon>
        <taxon>Pseudomonadati</taxon>
        <taxon>Planctomycetota</taxon>
        <taxon>Planctomycetia</taxon>
        <taxon>Gemmatales</taxon>
        <taxon>Gemmataceae</taxon>
        <taxon>Fimbriiglobus</taxon>
    </lineage>
</organism>
<gene>
    <name evidence="2" type="ORF">FRUB_08170</name>
</gene>
<evidence type="ECO:0000313" key="3">
    <source>
        <dbReference type="Proteomes" id="UP000214646"/>
    </source>
</evidence>
<dbReference type="RefSeq" id="WP_193619497.1">
    <property type="nucleotide sequence ID" value="NZ_NIDE01000017.1"/>
</dbReference>
<dbReference type="EMBL" id="NIDE01000017">
    <property type="protein sequence ID" value="OWK35607.1"/>
    <property type="molecule type" value="Genomic_DNA"/>
</dbReference>
<comment type="caution">
    <text evidence="2">The sequence shown here is derived from an EMBL/GenBank/DDBJ whole genome shotgun (WGS) entry which is preliminary data.</text>
</comment>
<evidence type="ECO:0000256" key="1">
    <source>
        <dbReference type="SAM" id="MobiDB-lite"/>
    </source>
</evidence>
<sequence length="162" mass="17662">MTDDLKRRVLDVYAGVDAAVAAAAPRCDASGRCCRFEEYGHTLFLSQFEADILLATAPPYAKPVTRAGCPFQVNGLCTARADRPLGCRIYFCDPAYEETGNRITETALVRLKAIADEFDAGWHYAPLYHFLNAADRPLDRPADAPTADAPTGRVPLPLTQEG</sequence>
<feature type="region of interest" description="Disordered" evidence="1">
    <location>
        <begin position="141"/>
        <end position="162"/>
    </location>
</feature>
<evidence type="ECO:0000313" key="2">
    <source>
        <dbReference type="EMBL" id="OWK35607.1"/>
    </source>
</evidence>
<reference evidence="3" key="1">
    <citation type="submission" date="2017-06" db="EMBL/GenBank/DDBJ databases">
        <title>Genome analysis of Fimbriiglobus ruber SP5, the first member of the order Planctomycetales with confirmed chitinolytic capability.</title>
        <authorList>
            <person name="Ravin N.V."/>
            <person name="Rakitin A.L."/>
            <person name="Ivanova A.A."/>
            <person name="Beletsky A.V."/>
            <person name="Kulichevskaya I.S."/>
            <person name="Mardanov A.V."/>
            <person name="Dedysh S.N."/>
        </authorList>
    </citation>
    <scope>NUCLEOTIDE SEQUENCE [LARGE SCALE GENOMIC DNA]</scope>
    <source>
        <strain evidence="3">SP5</strain>
    </source>
</reference>
<accession>A0A225DHM7</accession>
<proteinExistence type="predicted"/>
<dbReference type="AlphaFoldDB" id="A0A225DHM7"/>
<dbReference type="Proteomes" id="UP000214646">
    <property type="component" value="Unassembled WGS sequence"/>
</dbReference>
<protein>
    <recommendedName>
        <fullName evidence="4">YkgJ family cysteine cluster protein</fullName>
    </recommendedName>
</protein>
<evidence type="ECO:0008006" key="4">
    <source>
        <dbReference type="Google" id="ProtNLM"/>
    </source>
</evidence>
<name>A0A225DHM7_9BACT</name>
<keyword evidence="3" id="KW-1185">Reference proteome</keyword>